<comment type="pathway">
    <text evidence="2 6">Cofactor biosynthesis; molybdopterin biosynthesis.</text>
</comment>
<evidence type="ECO:0000313" key="8">
    <source>
        <dbReference type="EMBL" id="ATA53702.1"/>
    </source>
</evidence>
<keyword evidence="6" id="KW-0460">Magnesium</keyword>
<evidence type="ECO:0000256" key="4">
    <source>
        <dbReference type="ARBA" id="ARBA00023150"/>
    </source>
</evidence>
<dbReference type="EMBL" id="CP023284">
    <property type="protein sequence ID" value="ATA53702.1"/>
    <property type="molecule type" value="Genomic_DNA"/>
</dbReference>
<comment type="similarity">
    <text evidence="3 6">Belongs to the MoeA family.</text>
</comment>
<keyword evidence="6" id="KW-0808">Transferase</keyword>
<dbReference type="GO" id="GO:0046872">
    <property type="term" value="F:metal ion binding"/>
    <property type="evidence" value="ECO:0007669"/>
    <property type="project" value="UniProtKB-UniRule"/>
</dbReference>
<dbReference type="InterPro" id="IPR038987">
    <property type="entry name" value="MoeA-like"/>
</dbReference>
<dbReference type="Proteomes" id="UP000217154">
    <property type="component" value="Chromosome"/>
</dbReference>
<keyword evidence="6" id="KW-0479">Metal-binding</keyword>
<dbReference type="SUPFAM" id="SSF63882">
    <property type="entry name" value="MoeA N-terminal region -like"/>
    <property type="match status" value="1"/>
</dbReference>
<dbReference type="GO" id="GO:0061599">
    <property type="term" value="F:molybdopterin molybdotransferase activity"/>
    <property type="evidence" value="ECO:0007669"/>
    <property type="project" value="UniProtKB-UniRule"/>
</dbReference>
<dbReference type="InterPro" id="IPR036688">
    <property type="entry name" value="MoeA_C_domain_IV_sf"/>
</dbReference>
<dbReference type="NCBIfam" id="NF045515">
    <property type="entry name" value="Glp_gephyrin"/>
    <property type="match status" value="1"/>
</dbReference>
<dbReference type="EC" id="2.10.1.1" evidence="6"/>
<evidence type="ECO:0000256" key="1">
    <source>
        <dbReference type="ARBA" id="ARBA00002901"/>
    </source>
</evidence>
<protein>
    <recommendedName>
        <fullName evidence="6">Molybdopterin molybdenumtransferase</fullName>
        <ecNumber evidence="6">2.10.1.1</ecNumber>
    </recommendedName>
</protein>
<dbReference type="Gene3D" id="3.40.980.10">
    <property type="entry name" value="MoaB/Mog-like domain"/>
    <property type="match status" value="1"/>
</dbReference>
<dbReference type="UniPathway" id="UPA00344"/>
<dbReference type="Gene3D" id="3.90.105.10">
    <property type="entry name" value="Molybdopterin biosynthesis moea protein, domain 2"/>
    <property type="match status" value="1"/>
</dbReference>
<sequence>MPTPERTASTDVRMRGFTQRAEVPTALAWIDAHTPLLPGESVAVDETTGRVLLQEVIAPIAVPEFDRAAMDGYALRGGETTGAGEYNPLEFPIAGHAWPGRPFDGEVPAGAAIRIMTGAPVPRGLDAVVPAEYASEQDGRLAITRAVAPGQHVGHVGEDIARGSTALAAGRRLRPQDAGLAASLGLAQLQVVRRPRVRLLVTGNEVRAPGTPKGPSEIYDANSVTLRGLVARDGGLLESHQRLGDDPQIIAQALAAPGADVVLISGGSSVGAEDHAPRLLAELGELAIHGIAMRPSSPAGMGRIGETLVFLLPGNPVSCLCAYDFFAGRAIRLLGGRPADWPYPRTRATVARKIVSQVGRVDYVRVKIGADGVEPLALSGASMLSSTTRADGFVIAPAESEGFGPGTDVTVHLYECL</sequence>
<reference evidence="8 9" key="1">
    <citation type="submission" date="2017-09" db="EMBL/GenBank/DDBJ databases">
        <title>The diverse metabolic capabilities of V. boronicumulans make it an excellent choice for continued studies on novel biodegradation.</title>
        <authorList>
            <person name="Sun S."/>
        </authorList>
    </citation>
    <scope>NUCLEOTIDE SEQUENCE [LARGE SCALE GENOMIC DNA]</scope>
    <source>
        <strain evidence="8 9">J1</strain>
    </source>
</reference>
<dbReference type="Gene3D" id="2.40.340.10">
    <property type="entry name" value="MoeA, C-terminal, domain IV"/>
    <property type="match status" value="1"/>
</dbReference>
<dbReference type="CDD" id="cd00887">
    <property type="entry name" value="MoeA"/>
    <property type="match status" value="1"/>
</dbReference>
<evidence type="ECO:0000256" key="3">
    <source>
        <dbReference type="ARBA" id="ARBA00010763"/>
    </source>
</evidence>
<dbReference type="Pfam" id="PF03453">
    <property type="entry name" value="MoeA_N"/>
    <property type="match status" value="1"/>
</dbReference>
<evidence type="ECO:0000256" key="2">
    <source>
        <dbReference type="ARBA" id="ARBA00005046"/>
    </source>
</evidence>
<comment type="catalytic activity">
    <reaction evidence="5">
        <text>adenylyl-molybdopterin + molybdate = Mo-molybdopterin + AMP + H(+)</text>
        <dbReference type="Rhea" id="RHEA:35047"/>
        <dbReference type="ChEBI" id="CHEBI:15378"/>
        <dbReference type="ChEBI" id="CHEBI:36264"/>
        <dbReference type="ChEBI" id="CHEBI:62727"/>
        <dbReference type="ChEBI" id="CHEBI:71302"/>
        <dbReference type="ChEBI" id="CHEBI:456215"/>
        <dbReference type="EC" id="2.10.1.1"/>
    </reaction>
</comment>
<evidence type="ECO:0000256" key="6">
    <source>
        <dbReference type="RuleBase" id="RU365090"/>
    </source>
</evidence>
<dbReference type="GO" id="GO:0006777">
    <property type="term" value="P:Mo-molybdopterin cofactor biosynthetic process"/>
    <property type="evidence" value="ECO:0007669"/>
    <property type="project" value="UniProtKB-UniRule"/>
</dbReference>
<dbReference type="RefSeq" id="WP_095744479.1">
    <property type="nucleotide sequence ID" value="NZ_CP023284.1"/>
</dbReference>
<dbReference type="PANTHER" id="PTHR10192:SF5">
    <property type="entry name" value="GEPHYRIN"/>
    <property type="match status" value="1"/>
</dbReference>
<proteinExistence type="inferred from homology"/>
<dbReference type="SMART" id="SM00852">
    <property type="entry name" value="MoCF_biosynth"/>
    <property type="match status" value="1"/>
</dbReference>
<dbReference type="InterPro" id="IPR036135">
    <property type="entry name" value="MoeA_linker/N_sf"/>
</dbReference>
<evidence type="ECO:0000313" key="9">
    <source>
        <dbReference type="Proteomes" id="UP000217154"/>
    </source>
</evidence>
<gene>
    <name evidence="8" type="ORF">CKY39_11105</name>
</gene>
<feature type="domain" description="MoaB/Mog" evidence="7">
    <location>
        <begin position="198"/>
        <end position="333"/>
    </location>
</feature>
<dbReference type="Gene3D" id="2.170.190.11">
    <property type="entry name" value="Molybdopterin biosynthesis moea protein, domain 3"/>
    <property type="match status" value="1"/>
</dbReference>
<evidence type="ECO:0000256" key="5">
    <source>
        <dbReference type="ARBA" id="ARBA00047317"/>
    </source>
</evidence>
<dbReference type="InterPro" id="IPR001453">
    <property type="entry name" value="MoaB/Mog_dom"/>
</dbReference>
<dbReference type="KEGG" id="vbo:CKY39_11105"/>
<dbReference type="Pfam" id="PF00994">
    <property type="entry name" value="MoCF_biosynth"/>
    <property type="match status" value="1"/>
</dbReference>
<dbReference type="InterPro" id="IPR005111">
    <property type="entry name" value="MoeA_C_domain_IV"/>
</dbReference>
<accession>A0A250DHH0</accession>
<dbReference type="SUPFAM" id="SSF53218">
    <property type="entry name" value="Molybdenum cofactor biosynthesis proteins"/>
    <property type="match status" value="1"/>
</dbReference>
<dbReference type="SUPFAM" id="SSF63867">
    <property type="entry name" value="MoeA C-terminal domain-like"/>
    <property type="match status" value="1"/>
</dbReference>
<evidence type="ECO:0000259" key="7">
    <source>
        <dbReference type="SMART" id="SM00852"/>
    </source>
</evidence>
<name>A0A250DHH0_9BURK</name>
<comment type="cofactor">
    <cofactor evidence="6">
        <name>Mg(2+)</name>
        <dbReference type="ChEBI" id="CHEBI:18420"/>
    </cofactor>
</comment>
<keyword evidence="6" id="KW-0500">Molybdenum</keyword>
<dbReference type="AlphaFoldDB" id="A0A250DHH0"/>
<comment type="function">
    <text evidence="1 6">Catalyzes the insertion of molybdate into adenylated molybdopterin with the concomitant release of AMP.</text>
</comment>
<keyword evidence="4 6" id="KW-0501">Molybdenum cofactor biosynthesis</keyword>
<organism evidence="8 9">
    <name type="scientific">Variovorax boronicumulans</name>
    <dbReference type="NCBI Taxonomy" id="436515"/>
    <lineage>
        <taxon>Bacteria</taxon>
        <taxon>Pseudomonadati</taxon>
        <taxon>Pseudomonadota</taxon>
        <taxon>Betaproteobacteria</taxon>
        <taxon>Burkholderiales</taxon>
        <taxon>Comamonadaceae</taxon>
        <taxon>Variovorax</taxon>
    </lineage>
</organism>
<dbReference type="GO" id="GO:0005829">
    <property type="term" value="C:cytosol"/>
    <property type="evidence" value="ECO:0007669"/>
    <property type="project" value="TreeGrafter"/>
</dbReference>
<dbReference type="InterPro" id="IPR005110">
    <property type="entry name" value="MoeA_linker/N"/>
</dbReference>
<dbReference type="InterPro" id="IPR036425">
    <property type="entry name" value="MoaB/Mog-like_dom_sf"/>
</dbReference>
<dbReference type="PANTHER" id="PTHR10192">
    <property type="entry name" value="MOLYBDOPTERIN BIOSYNTHESIS PROTEIN"/>
    <property type="match status" value="1"/>
</dbReference>
<dbReference type="Pfam" id="PF03454">
    <property type="entry name" value="MoeA_C"/>
    <property type="match status" value="1"/>
</dbReference>